<dbReference type="EMBL" id="JH817391">
    <property type="protein sequence ID" value="EKC30192.1"/>
    <property type="molecule type" value="Genomic_DNA"/>
</dbReference>
<dbReference type="InterPro" id="IPR011029">
    <property type="entry name" value="DEATH-like_dom_sf"/>
</dbReference>
<sequence>MSMKPSTKIVKFMATGSGVQARGNFYLKICKKNGNTYWIVNGLEKKRKDRTMRKLDSLENNHDWKEIFQSVCGSEAEKKLAVDQALRDSMKDVVMRADDCEEYKKVILHSIEMAKEDLCSVIMPFVLLSDIFDLITLSQCEIVFYLVEEKLPVWKTPLFYDSGKNYLLRMCNDLLRRLSKSQNTVFCGRIQLFLSRLFPLSEKSALNLMSQFNLENVTVFSTKSEEVKPKSHDISDDVMEVEEGEMEDLTGSTPVDYNLYRRFWALQDYFRKPTQCYDKVPWKAFQQNADVVLNAFASAKLDDMKSSRRKLDLPRPADTRAFFAKYLTSEKLLDLQLNDSNFRRYVLVQFLILFQYLNSQVKFKSASQNLSDEQNQWIKTIQDKVYQLIRETPPDGEQFCKIVQHILAREEHWNKWKNDGCPDFARKPVAEDTKIKSRAKRRWVGDDLQAHGGKIIKMGSAELTRLWNINPDNMEACKAEKRVFLPSLEDFFAEAMEQADPEAKVEEQYKMVNNPVFQWKSLRLLARQSPHFFGQHHTPAMPLPQYLELMLNKIAQELPSTGSNGDVAPEGNNEEMKTEVGDDEAIKESQEVEDEELKAQAEEAEDILSKDQIELVAEKLGEDWKRLGTELNFPEDDMSYFETENNEQVACAKKMLTIWQENEGDRATAGTLKIALKEVGLTEVIDAVFGST</sequence>
<dbReference type="FunCoup" id="K1Q155">
    <property type="interactions" value="1356"/>
</dbReference>
<dbReference type="PANTHER" id="PTHR13265">
    <property type="entry name" value="THO COMPLEX SUBUNIT 1"/>
    <property type="match status" value="1"/>
</dbReference>
<evidence type="ECO:0000256" key="1">
    <source>
        <dbReference type="SAM" id="MobiDB-lite"/>
    </source>
</evidence>
<feature type="region of interest" description="Disordered" evidence="1">
    <location>
        <begin position="558"/>
        <end position="592"/>
    </location>
</feature>
<dbReference type="HOGENOM" id="CLU_027906_0_0_1"/>
<name>K1Q155_MAGGI</name>
<dbReference type="PANTHER" id="PTHR13265:SF0">
    <property type="entry name" value="HPR1"/>
    <property type="match status" value="1"/>
</dbReference>
<dbReference type="PROSITE" id="PS50017">
    <property type="entry name" value="DEATH_DOMAIN"/>
    <property type="match status" value="1"/>
</dbReference>
<dbReference type="SUPFAM" id="SSF47986">
    <property type="entry name" value="DEATH domain"/>
    <property type="match status" value="1"/>
</dbReference>
<dbReference type="InterPro" id="IPR021861">
    <property type="entry name" value="THO_THOC1"/>
</dbReference>
<dbReference type="Pfam" id="PF00531">
    <property type="entry name" value="Death"/>
    <property type="match status" value="1"/>
</dbReference>
<evidence type="ECO:0000313" key="2">
    <source>
        <dbReference type="EMBL" id="EKC30192.1"/>
    </source>
</evidence>
<dbReference type="CDD" id="cd01670">
    <property type="entry name" value="Death"/>
    <property type="match status" value="1"/>
</dbReference>
<dbReference type="Gene3D" id="1.10.533.10">
    <property type="entry name" value="Death Domain, Fas"/>
    <property type="match status" value="1"/>
</dbReference>
<gene>
    <name evidence="2" type="ORF">CGI_10020361</name>
</gene>
<organism evidence="2">
    <name type="scientific">Magallana gigas</name>
    <name type="common">Pacific oyster</name>
    <name type="synonym">Crassostrea gigas</name>
    <dbReference type="NCBI Taxonomy" id="29159"/>
    <lineage>
        <taxon>Eukaryota</taxon>
        <taxon>Metazoa</taxon>
        <taxon>Spiralia</taxon>
        <taxon>Lophotrochozoa</taxon>
        <taxon>Mollusca</taxon>
        <taxon>Bivalvia</taxon>
        <taxon>Autobranchia</taxon>
        <taxon>Pteriomorphia</taxon>
        <taxon>Ostreida</taxon>
        <taxon>Ostreoidea</taxon>
        <taxon>Ostreidae</taxon>
        <taxon>Magallana</taxon>
    </lineage>
</organism>
<dbReference type="GO" id="GO:0006406">
    <property type="term" value="P:mRNA export from nucleus"/>
    <property type="evidence" value="ECO:0007669"/>
    <property type="project" value="TreeGrafter"/>
</dbReference>
<reference evidence="2" key="1">
    <citation type="journal article" date="2012" name="Nature">
        <title>The oyster genome reveals stress adaptation and complexity of shell formation.</title>
        <authorList>
            <person name="Zhang G."/>
            <person name="Fang X."/>
            <person name="Guo X."/>
            <person name="Li L."/>
            <person name="Luo R."/>
            <person name="Xu F."/>
            <person name="Yang P."/>
            <person name="Zhang L."/>
            <person name="Wang X."/>
            <person name="Qi H."/>
            <person name="Xiong Z."/>
            <person name="Que H."/>
            <person name="Xie Y."/>
            <person name="Holland P.W."/>
            <person name="Paps J."/>
            <person name="Zhu Y."/>
            <person name="Wu F."/>
            <person name="Chen Y."/>
            <person name="Wang J."/>
            <person name="Peng C."/>
            <person name="Meng J."/>
            <person name="Yang L."/>
            <person name="Liu J."/>
            <person name="Wen B."/>
            <person name="Zhang N."/>
            <person name="Huang Z."/>
            <person name="Zhu Q."/>
            <person name="Feng Y."/>
            <person name="Mount A."/>
            <person name="Hedgecock D."/>
            <person name="Xu Z."/>
            <person name="Liu Y."/>
            <person name="Domazet-Loso T."/>
            <person name="Du Y."/>
            <person name="Sun X."/>
            <person name="Zhang S."/>
            <person name="Liu B."/>
            <person name="Cheng P."/>
            <person name="Jiang X."/>
            <person name="Li J."/>
            <person name="Fan D."/>
            <person name="Wang W."/>
            <person name="Fu W."/>
            <person name="Wang T."/>
            <person name="Wang B."/>
            <person name="Zhang J."/>
            <person name="Peng Z."/>
            <person name="Li Y."/>
            <person name="Li N."/>
            <person name="Wang J."/>
            <person name="Chen M."/>
            <person name="He Y."/>
            <person name="Tan F."/>
            <person name="Song X."/>
            <person name="Zheng Q."/>
            <person name="Huang R."/>
            <person name="Yang H."/>
            <person name="Du X."/>
            <person name="Chen L."/>
            <person name="Yang M."/>
            <person name="Gaffney P.M."/>
            <person name="Wang S."/>
            <person name="Luo L."/>
            <person name="She Z."/>
            <person name="Ming Y."/>
            <person name="Huang W."/>
            <person name="Zhang S."/>
            <person name="Huang B."/>
            <person name="Zhang Y."/>
            <person name="Qu T."/>
            <person name="Ni P."/>
            <person name="Miao G."/>
            <person name="Wang J."/>
            <person name="Wang Q."/>
            <person name="Steinberg C.E."/>
            <person name="Wang H."/>
            <person name="Li N."/>
            <person name="Qian L."/>
            <person name="Zhang G."/>
            <person name="Li Y."/>
            <person name="Yang H."/>
            <person name="Liu X."/>
            <person name="Wang J."/>
            <person name="Yin Y."/>
            <person name="Wang J."/>
        </authorList>
    </citation>
    <scope>NUCLEOTIDE SEQUENCE [LARGE SCALE GENOMIC DNA]</scope>
    <source>
        <strain evidence="2">05x7-T-G4-1.051#20</strain>
    </source>
</reference>
<dbReference type="GO" id="GO:0000445">
    <property type="term" value="C:THO complex part of transcription export complex"/>
    <property type="evidence" value="ECO:0007669"/>
    <property type="project" value="TreeGrafter"/>
</dbReference>
<dbReference type="InParanoid" id="K1Q155"/>
<protein>
    <submittedName>
        <fullName evidence="2">THO complex subunit 1</fullName>
    </submittedName>
</protein>
<dbReference type="GO" id="GO:0007165">
    <property type="term" value="P:signal transduction"/>
    <property type="evidence" value="ECO:0007669"/>
    <property type="project" value="InterPro"/>
</dbReference>
<dbReference type="Pfam" id="PF11957">
    <property type="entry name" value="efThoc1"/>
    <property type="match status" value="1"/>
</dbReference>
<proteinExistence type="predicted"/>
<dbReference type="SMART" id="SM00005">
    <property type="entry name" value="DEATH"/>
    <property type="match status" value="1"/>
</dbReference>
<dbReference type="InterPro" id="IPR000488">
    <property type="entry name" value="Death_dom"/>
</dbReference>
<accession>K1Q155</accession>
<dbReference type="AlphaFoldDB" id="K1Q155"/>
<feature type="compositionally biased region" description="Basic and acidic residues" evidence="1">
    <location>
        <begin position="574"/>
        <end position="590"/>
    </location>
</feature>